<evidence type="ECO:0000256" key="7">
    <source>
        <dbReference type="RuleBase" id="RU363032"/>
    </source>
</evidence>
<dbReference type="Gene3D" id="1.10.3720.10">
    <property type="entry name" value="MetI-like"/>
    <property type="match status" value="1"/>
</dbReference>
<dbReference type="PANTHER" id="PTHR43744:SF9">
    <property type="entry name" value="POLYGALACTURONAN_RHAMNOGALACTURONAN TRANSPORT SYSTEM PERMEASE PROTEIN YTCP"/>
    <property type="match status" value="1"/>
</dbReference>
<keyword evidence="4 7" id="KW-0812">Transmembrane</keyword>
<comment type="caution">
    <text evidence="10">The sequence shown here is derived from an EMBL/GenBank/DDBJ whole genome shotgun (WGS) entry which is preliminary data.</text>
</comment>
<feature type="transmembrane region" description="Helical" evidence="7">
    <location>
        <begin position="95"/>
        <end position="128"/>
    </location>
</feature>
<name>A0ABU0XKZ9_9MICO</name>
<feature type="transmembrane region" description="Helical" evidence="7">
    <location>
        <begin position="283"/>
        <end position="303"/>
    </location>
</feature>
<dbReference type="PROSITE" id="PS50928">
    <property type="entry name" value="ABC_TM1"/>
    <property type="match status" value="1"/>
</dbReference>
<reference evidence="10 11" key="1">
    <citation type="submission" date="2023-08" db="EMBL/GenBank/DDBJ databases">
        <title>Microbacterium sp. nov., isolated from a waste landfill.</title>
        <authorList>
            <person name="Wen W."/>
        </authorList>
    </citation>
    <scope>NUCLEOTIDE SEQUENCE [LARGE SCALE GENOMIC DNA]</scope>
    <source>
        <strain evidence="10 11">ASV81</strain>
    </source>
</reference>
<keyword evidence="3" id="KW-1003">Cell membrane</keyword>
<evidence type="ECO:0000256" key="4">
    <source>
        <dbReference type="ARBA" id="ARBA00022692"/>
    </source>
</evidence>
<evidence type="ECO:0000259" key="9">
    <source>
        <dbReference type="PROSITE" id="PS50928"/>
    </source>
</evidence>
<dbReference type="EMBL" id="JAVFCB010000016">
    <property type="protein sequence ID" value="MDQ4215831.1"/>
    <property type="molecule type" value="Genomic_DNA"/>
</dbReference>
<dbReference type="Proteomes" id="UP001230289">
    <property type="component" value="Unassembled WGS sequence"/>
</dbReference>
<keyword evidence="2 7" id="KW-0813">Transport</keyword>
<feature type="transmembrane region" description="Helical" evidence="7">
    <location>
        <begin position="213"/>
        <end position="238"/>
    </location>
</feature>
<evidence type="ECO:0000256" key="1">
    <source>
        <dbReference type="ARBA" id="ARBA00004651"/>
    </source>
</evidence>
<feature type="region of interest" description="Disordered" evidence="8">
    <location>
        <begin position="1"/>
        <end position="20"/>
    </location>
</feature>
<organism evidence="10 11">
    <name type="scientific">Microbacterium capsulatum</name>
    <dbReference type="NCBI Taxonomy" id="3041921"/>
    <lineage>
        <taxon>Bacteria</taxon>
        <taxon>Bacillati</taxon>
        <taxon>Actinomycetota</taxon>
        <taxon>Actinomycetes</taxon>
        <taxon>Micrococcales</taxon>
        <taxon>Microbacteriaceae</taxon>
        <taxon>Microbacterium</taxon>
    </lineage>
</organism>
<dbReference type="InterPro" id="IPR000515">
    <property type="entry name" value="MetI-like"/>
</dbReference>
<feature type="domain" description="ABC transmembrane type-1" evidence="9">
    <location>
        <begin position="105"/>
        <end position="295"/>
    </location>
</feature>
<keyword evidence="6 7" id="KW-0472">Membrane</keyword>
<evidence type="ECO:0000313" key="11">
    <source>
        <dbReference type="Proteomes" id="UP001230289"/>
    </source>
</evidence>
<feature type="transmembrane region" description="Helical" evidence="7">
    <location>
        <begin position="43"/>
        <end position="61"/>
    </location>
</feature>
<evidence type="ECO:0000313" key="10">
    <source>
        <dbReference type="EMBL" id="MDQ4215831.1"/>
    </source>
</evidence>
<dbReference type="SUPFAM" id="SSF161098">
    <property type="entry name" value="MetI-like"/>
    <property type="match status" value="1"/>
</dbReference>
<dbReference type="CDD" id="cd06261">
    <property type="entry name" value="TM_PBP2"/>
    <property type="match status" value="1"/>
</dbReference>
<comment type="similarity">
    <text evidence="7">Belongs to the binding-protein-dependent transport system permease family.</text>
</comment>
<keyword evidence="5 7" id="KW-1133">Transmembrane helix</keyword>
<evidence type="ECO:0000256" key="2">
    <source>
        <dbReference type="ARBA" id="ARBA00022448"/>
    </source>
</evidence>
<dbReference type="Pfam" id="PF00528">
    <property type="entry name" value="BPD_transp_1"/>
    <property type="match status" value="1"/>
</dbReference>
<dbReference type="InterPro" id="IPR035906">
    <property type="entry name" value="MetI-like_sf"/>
</dbReference>
<evidence type="ECO:0000256" key="8">
    <source>
        <dbReference type="SAM" id="MobiDB-lite"/>
    </source>
</evidence>
<comment type="subcellular location">
    <subcellularLocation>
        <location evidence="1 7">Cell membrane</location>
        <topology evidence="1 7">Multi-pass membrane protein</topology>
    </subcellularLocation>
</comment>
<evidence type="ECO:0000256" key="5">
    <source>
        <dbReference type="ARBA" id="ARBA00022989"/>
    </source>
</evidence>
<feature type="transmembrane region" description="Helical" evidence="7">
    <location>
        <begin position="168"/>
        <end position="192"/>
    </location>
</feature>
<protein>
    <submittedName>
        <fullName evidence="10">Carbohydrate ABC transporter permease</fullName>
    </submittedName>
</protein>
<dbReference type="PANTHER" id="PTHR43744">
    <property type="entry name" value="ABC TRANSPORTER PERMEASE PROTEIN MG189-RELATED-RELATED"/>
    <property type="match status" value="1"/>
</dbReference>
<gene>
    <name evidence="10" type="ORF">RBR11_18095</name>
</gene>
<evidence type="ECO:0000256" key="6">
    <source>
        <dbReference type="ARBA" id="ARBA00023136"/>
    </source>
</evidence>
<evidence type="ECO:0000256" key="3">
    <source>
        <dbReference type="ARBA" id="ARBA00022475"/>
    </source>
</evidence>
<proteinExistence type="inferred from homology"/>
<feature type="transmembrane region" description="Helical" evidence="7">
    <location>
        <begin position="140"/>
        <end position="162"/>
    </location>
</feature>
<accession>A0ABU0XKZ9</accession>
<keyword evidence="11" id="KW-1185">Reference proteome</keyword>
<sequence length="318" mass="34352">MTTTSDLELTTRAVSMPRSRRQARRVESLRPAWMEKPTPLSRAGKAIVITIICILTIYPFLTVLSTSLSDSTDIANANGLVLFPLHPTFAAYETIFAGGVVTAALVRSILITAIGTLCSLAATVGMAYGLSRRDLAFGKFILLTALFTMLFTPGIIPSFLMVKQLGLLGSYAALVLPTLISAFNLVVVRSFFMGLPQELFEAARIDGAGDFRILVKIVLPLSKGVLAVVGLFYAVAYWNAFFNAMLYLKAEQWPLSMILRQYVLLGSPLDTASAGEISAPSQAIQMAVVVISVVPILLVYPFLQKYFTKGVLTGAVKG</sequence>